<evidence type="ECO:0000313" key="4">
    <source>
        <dbReference type="EMBL" id="QDO88751.1"/>
    </source>
</evidence>
<dbReference type="KEGG" id="orz:FNH13_10805"/>
<dbReference type="RefSeq" id="WP_143783428.1">
    <property type="nucleotide sequence ID" value="NZ_CP041616.1"/>
</dbReference>
<proteinExistence type="predicted"/>
<dbReference type="InterPro" id="IPR005182">
    <property type="entry name" value="YdbS-like_PH"/>
</dbReference>
<dbReference type="Proteomes" id="UP000315395">
    <property type="component" value="Chromosome"/>
</dbReference>
<sequence>MALKDKQLADGEKVILSIRTHWKALAEPVALGIFLLALLWLAWWFTQDLSYGNWVTLAVGVLALGIAAWFVAIPILRWLTERYVITNRRISHRTGILTKVGRDIPLHRVNDIAIEKNLIDRMLGCGSLVVSDATDKAGMLLHDVPGVESVHVQLQNLLYSRDDGSDDGEWPPNEPPRARGRA</sequence>
<evidence type="ECO:0000256" key="1">
    <source>
        <dbReference type="SAM" id="MobiDB-lite"/>
    </source>
</evidence>
<evidence type="ECO:0000256" key="2">
    <source>
        <dbReference type="SAM" id="Phobius"/>
    </source>
</evidence>
<organism evidence="4 5">
    <name type="scientific">Ornithinimicrobium ciconiae</name>
    <dbReference type="NCBI Taxonomy" id="2594265"/>
    <lineage>
        <taxon>Bacteria</taxon>
        <taxon>Bacillati</taxon>
        <taxon>Actinomycetota</taxon>
        <taxon>Actinomycetes</taxon>
        <taxon>Micrococcales</taxon>
        <taxon>Ornithinimicrobiaceae</taxon>
        <taxon>Ornithinimicrobium</taxon>
    </lineage>
</organism>
<dbReference type="Pfam" id="PF03703">
    <property type="entry name" value="bPH_2"/>
    <property type="match status" value="1"/>
</dbReference>
<accession>A0A516GB48</accession>
<keyword evidence="2" id="KW-1133">Transmembrane helix</keyword>
<protein>
    <submittedName>
        <fullName evidence="4">PH domain-containing protein</fullName>
    </submittedName>
</protein>
<gene>
    <name evidence="4" type="ORF">FNH13_10805</name>
</gene>
<name>A0A516GB48_9MICO</name>
<dbReference type="OrthoDB" id="4350422at2"/>
<dbReference type="PANTHER" id="PTHR37938:SF1">
    <property type="entry name" value="BLL0215 PROTEIN"/>
    <property type="match status" value="1"/>
</dbReference>
<evidence type="ECO:0000313" key="5">
    <source>
        <dbReference type="Proteomes" id="UP000315395"/>
    </source>
</evidence>
<feature type="domain" description="YdbS-like PH" evidence="3">
    <location>
        <begin position="78"/>
        <end position="137"/>
    </location>
</feature>
<dbReference type="EMBL" id="CP041616">
    <property type="protein sequence ID" value="QDO88751.1"/>
    <property type="molecule type" value="Genomic_DNA"/>
</dbReference>
<reference evidence="4 5" key="1">
    <citation type="submission" date="2019-07" db="EMBL/GenBank/DDBJ databases">
        <title>complete genome sequencing of Ornithinimicrobium sp. H23M54.</title>
        <authorList>
            <person name="Bae J.-W."/>
            <person name="Lee S.-Y."/>
        </authorList>
    </citation>
    <scope>NUCLEOTIDE SEQUENCE [LARGE SCALE GENOMIC DNA]</scope>
    <source>
        <strain evidence="4 5">H23M54</strain>
    </source>
</reference>
<keyword evidence="2" id="KW-0472">Membrane</keyword>
<evidence type="ECO:0000259" key="3">
    <source>
        <dbReference type="Pfam" id="PF03703"/>
    </source>
</evidence>
<keyword evidence="2" id="KW-0812">Transmembrane</keyword>
<feature type="transmembrane region" description="Helical" evidence="2">
    <location>
        <begin position="57"/>
        <end position="79"/>
    </location>
</feature>
<dbReference type="AlphaFoldDB" id="A0A516GB48"/>
<dbReference type="PANTHER" id="PTHR37938">
    <property type="entry name" value="BLL0215 PROTEIN"/>
    <property type="match status" value="1"/>
</dbReference>
<feature type="transmembrane region" description="Helical" evidence="2">
    <location>
        <begin position="25"/>
        <end position="45"/>
    </location>
</feature>
<feature type="region of interest" description="Disordered" evidence="1">
    <location>
        <begin position="160"/>
        <end position="182"/>
    </location>
</feature>
<keyword evidence="5" id="KW-1185">Reference proteome</keyword>